<gene>
    <name evidence="9" type="ORF">IO98_11780</name>
</gene>
<feature type="transmembrane region" description="Helical" evidence="7">
    <location>
        <begin position="182"/>
        <end position="206"/>
    </location>
</feature>
<dbReference type="InterPro" id="IPR035906">
    <property type="entry name" value="MetI-like_sf"/>
</dbReference>
<dbReference type="SUPFAM" id="SSF161098">
    <property type="entry name" value="MetI-like"/>
    <property type="match status" value="1"/>
</dbReference>
<dbReference type="EMBL" id="JPME01000013">
    <property type="protein sequence ID" value="KEZ90154.1"/>
    <property type="molecule type" value="Genomic_DNA"/>
</dbReference>
<keyword evidence="5 7" id="KW-1133">Transmembrane helix</keyword>
<dbReference type="InterPro" id="IPR000515">
    <property type="entry name" value="MetI-like"/>
</dbReference>
<evidence type="ECO:0000256" key="4">
    <source>
        <dbReference type="ARBA" id="ARBA00022692"/>
    </source>
</evidence>
<dbReference type="RefSeq" id="WP_038281135.1">
    <property type="nucleotide sequence ID" value="NZ_JPME01000013.1"/>
</dbReference>
<dbReference type="PANTHER" id="PTHR43227">
    <property type="entry name" value="BLL4140 PROTEIN"/>
    <property type="match status" value="1"/>
</dbReference>
<dbReference type="Gene3D" id="1.10.3720.10">
    <property type="entry name" value="MetI-like"/>
    <property type="match status" value="1"/>
</dbReference>
<keyword evidence="4 7" id="KW-0812">Transmembrane</keyword>
<evidence type="ECO:0000313" key="10">
    <source>
        <dbReference type="Proteomes" id="UP000028525"/>
    </source>
</evidence>
<comment type="caution">
    <text evidence="9">The sequence shown here is derived from an EMBL/GenBank/DDBJ whole genome shotgun (WGS) entry which is preliminary data.</text>
</comment>
<dbReference type="OrthoDB" id="2637002at2"/>
<protein>
    <submittedName>
        <fullName evidence="9">Sugar ABC transporter permease</fullName>
    </submittedName>
</protein>
<dbReference type="Proteomes" id="UP000028525">
    <property type="component" value="Unassembled WGS sequence"/>
</dbReference>
<evidence type="ECO:0000256" key="5">
    <source>
        <dbReference type="ARBA" id="ARBA00022989"/>
    </source>
</evidence>
<evidence type="ECO:0000256" key="3">
    <source>
        <dbReference type="ARBA" id="ARBA00022475"/>
    </source>
</evidence>
<evidence type="ECO:0000256" key="2">
    <source>
        <dbReference type="ARBA" id="ARBA00022448"/>
    </source>
</evidence>
<dbReference type="AlphaFoldDB" id="A0A084JMH0"/>
<feature type="transmembrane region" description="Helical" evidence="7">
    <location>
        <begin position="128"/>
        <end position="152"/>
    </location>
</feature>
<name>A0A084JMH0_9FIRM</name>
<comment type="subcellular location">
    <subcellularLocation>
        <location evidence="1 7">Cell membrane</location>
        <topology evidence="1 7">Multi-pass membrane protein</topology>
    </subcellularLocation>
</comment>
<evidence type="ECO:0000259" key="8">
    <source>
        <dbReference type="PROSITE" id="PS50928"/>
    </source>
</evidence>
<dbReference type="STRING" id="29354.IO98_11780"/>
<evidence type="ECO:0000256" key="1">
    <source>
        <dbReference type="ARBA" id="ARBA00004651"/>
    </source>
</evidence>
<keyword evidence="3" id="KW-1003">Cell membrane</keyword>
<keyword evidence="10" id="KW-1185">Reference proteome</keyword>
<keyword evidence="6 7" id="KW-0472">Membrane</keyword>
<dbReference type="GO" id="GO:0005886">
    <property type="term" value="C:plasma membrane"/>
    <property type="evidence" value="ECO:0007669"/>
    <property type="project" value="UniProtKB-SubCell"/>
</dbReference>
<accession>A0A084JMH0</accession>
<feature type="transmembrane region" description="Helical" evidence="7">
    <location>
        <begin position="226"/>
        <end position="246"/>
    </location>
</feature>
<feature type="transmembrane region" description="Helical" evidence="7">
    <location>
        <begin position="31"/>
        <end position="50"/>
    </location>
</feature>
<evidence type="ECO:0000256" key="6">
    <source>
        <dbReference type="ARBA" id="ARBA00023136"/>
    </source>
</evidence>
<dbReference type="CDD" id="cd06261">
    <property type="entry name" value="TM_PBP2"/>
    <property type="match status" value="1"/>
</dbReference>
<evidence type="ECO:0000313" key="9">
    <source>
        <dbReference type="EMBL" id="KEZ90154.1"/>
    </source>
</evidence>
<dbReference type="PROSITE" id="PS50928">
    <property type="entry name" value="ABC_TM1"/>
    <property type="match status" value="1"/>
</dbReference>
<feature type="transmembrane region" description="Helical" evidence="7">
    <location>
        <begin position="96"/>
        <end position="116"/>
    </location>
</feature>
<evidence type="ECO:0000256" key="7">
    <source>
        <dbReference type="RuleBase" id="RU363032"/>
    </source>
</evidence>
<sequence length="320" mass="36356">MRGKTDTINAVGPVFRKPGIYRVRQALRRDWQLLLLCSVPVLYFIMFHYIPMYGVQIAFKDFKAVDGILGSQWCGFKHFQRFFSSSQFWPLIKNTLGLSFLQILLGFPIPVLLAIMLNQTRNQKFRKFVQSIVYCPHFISIVVLTGMLYIFLSPRNGIINQVIQMLGGDPVFFLGDAKYFKLTFVISGIWQNAGWSAIIYIAALAGISPDLYEAAQVDGANKWQRIWHIDIPGILPTVVMMLILEVGKVMNLGFQKAYLMQNAQNLGASEIISTYIYKVGMIDAQYSYSAAINLFNNLVNILLLVTVNRIAKKTTNNSLW</sequence>
<comment type="similarity">
    <text evidence="7">Belongs to the binding-protein-dependent transport system permease family.</text>
</comment>
<dbReference type="InterPro" id="IPR050809">
    <property type="entry name" value="UgpAE/MalFG_permease"/>
</dbReference>
<dbReference type="PANTHER" id="PTHR43227:SF11">
    <property type="entry name" value="BLL4140 PROTEIN"/>
    <property type="match status" value="1"/>
</dbReference>
<organism evidence="9 10">
    <name type="scientific">Lacrimispora celerecrescens</name>
    <dbReference type="NCBI Taxonomy" id="29354"/>
    <lineage>
        <taxon>Bacteria</taxon>
        <taxon>Bacillati</taxon>
        <taxon>Bacillota</taxon>
        <taxon>Clostridia</taxon>
        <taxon>Lachnospirales</taxon>
        <taxon>Lachnospiraceae</taxon>
        <taxon>Lacrimispora</taxon>
    </lineage>
</organism>
<reference evidence="9 10" key="1">
    <citation type="submission" date="2014-07" db="EMBL/GenBank/DDBJ databases">
        <title>Draft genome of Clostridium celerecrescens 152B isolated from sediments associated with methane hydrate from Krishna Godavari basin.</title>
        <authorList>
            <person name="Honkalas V.S."/>
            <person name="Dabir A.P."/>
            <person name="Arora P."/>
            <person name="Dhakephalkar P.K."/>
        </authorList>
    </citation>
    <scope>NUCLEOTIDE SEQUENCE [LARGE SCALE GENOMIC DNA]</scope>
    <source>
        <strain evidence="9 10">152B</strain>
    </source>
</reference>
<proteinExistence type="inferred from homology"/>
<feature type="domain" description="ABC transmembrane type-1" evidence="8">
    <location>
        <begin position="92"/>
        <end position="307"/>
    </location>
</feature>
<dbReference type="Pfam" id="PF00528">
    <property type="entry name" value="BPD_transp_1"/>
    <property type="match status" value="1"/>
</dbReference>
<dbReference type="GO" id="GO:0055085">
    <property type="term" value="P:transmembrane transport"/>
    <property type="evidence" value="ECO:0007669"/>
    <property type="project" value="InterPro"/>
</dbReference>
<keyword evidence="2 7" id="KW-0813">Transport</keyword>